<comment type="caution">
    <text evidence="2">The sequence shown here is derived from an EMBL/GenBank/DDBJ whole genome shotgun (WGS) entry which is preliminary data.</text>
</comment>
<feature type="compositionally biased region" description="Polar residues" evidence="1">
    <location>
        <begin position="96"/>
        <end position="116"/>
    </location>
</feature>
<dbReference type="Proteomes" id="UP000822688">
    <property type="component" value="Chromosome 5"/>
</dbReference>
<accession>A0A8T0I1R3</accession>
<gene>
    <name evidence="2" type="ORF">KC19_5G128200</name>
</gene>
<protein>
    <submittedName>
        <fullName evidence="2">Uncharacterized protein</fullName>
    </submittedName>
</protein>
<name>A0A8T0I1R3_CERPU</name>
<reference evidence="2" key="1">
    <citation type="submission" date="2020-06" db="EMBL/GenBank/DDBJ databases">
        <title>WGS assembly of Ceratodon purpureus strain R40.</title>
        <authorList>
            <person name="Carey S.B."/>
            <person name="Jenkins J."/>
            <person name="Shu S."/>
            <person name="Lovell J.T."/>
            <person name="Sreedasyam A."/>
            <person name="Maumus F."/>
            <person name="Tiley G.P."/>
            <person name="Fernandez-Pozo N."/>
            <person name="Barry K."/>
            <person name="Chen C."/>
            <person name="Wang M."/>
            <person name="Lipzen A."/>
            <person name="Daum C."/>
            <person name="Saski C.A."/>
            <person name="Payton A.C."/>
            <person name="Mcbreen J.C."/>
            <person name="Conrad R.E."/>
            <person name="Kollar L.M."/>
            <person name="Olsson S."/>
            <person name="Huttunen S."/>
            <person name="Landis J.B."/>
            <person name="Wickett N.J."/>
            <person name="Johnson M.G."/>
            <person name="Rensing S.A."/>
            <person name="Grimwood J."/>
            <person name="Schmutz J."/>
            <person name="Mcdaniel S.F."/>
        </authorList>
    </citation>
    <scope>NUCLEOTIDE SEQUENCE</scope>
    <source>
        <strain evidence="2">R40</strain>
    </source>
</reference>
<feature type="compositionally biased region" description="Basic and acidic residues" evidence="1">
    <location>
        <begin position="133"/>
        <end position="143"/>
    </location>
</feature>
<sequence length="364" mass="40601">MPDRNIDEETETRRQSLCLFGVPGITRTNNRRCENCPGAPRTPLYHKRRCPLDSLEHNLFSPTHADEEKSEIDPKLLASSSKALQHDEDGVDKISTELSDCSLDGSTGRKSGQRSRSVSDDLQVEIGVKRKANRPESSSRNEQADPQEDEFTGTHSKHLRLSLQRPEALVDIGFKSLSIASNEASASHTQDDDHSVIKSSISVSRDDIAKAADISLNQTEGFLSAFSVKVDSTVEVSGRAKSKGDQLDGRSDVEKWVRNKPQRIFEDTLQGDEPHFVEDSWVFQVSIPASWTDGNPNIMEGDHHSRICFPGIGMITERQGVPSCRDGIFNRNDNKEYGLMGEMEIVDLSIDQIEDQSRDERFSS</sequence>
<evidence type="ECO:0000256" key="1">
    <source>
        <dbReference type="SAM" id="MobiDB-lite"/>
    </source>
</evidence>
<evidence type="ECO:0000313" key="2">
    <source>
        <dbReference type="EMBL" id="KAG0577066.1"/>
    </source>
</evidence>
<feature type="region of interest" description="Disordered" evidence="1">
    <location>
        <begin position="96"/>
        <end position="160"/>
    </location>
</feature>
<keyword evidence="3" id="KW-1185">Reference proteome</keyword>
<dbReference type="AlphaFoldDB" id="A0A8T0I1R3"/>
<proteinExistence type="predicted"/>
<evidence type="ECO:0000313" key="3">
    <source>
        <dbReference type="Proteomes" id="UP000822688"/>
    </source>
</evidence>
<dbReference type="EMBL" id="CM026425">
    <property type="protein sequence ID" value="KAG0577066.1"/>
    <property type="molecule type" value="Genomic_DNA"/>
</dbReference>
<organism evidence="2 3">
    <name type="scientific">Ceratodon purpureus</name>
    <name type="common">Fire moss</name>
    <name type="synonym">Dicranum purpureum</name>
    <dbReference type="NCBI Taxonomy" id="3225"/>
    <lineage>
        <taxon>Eukaryota</taxon>
        <taxon>Viridiplantae</taxon>
        <taxon>Streptophyta</taxon>
        <taxon>Embryophyta</taxon>
        <taxon>Bryophyta</taxon>
        <taxon>Bryophytina</taxon>
        <taxon>Bryopsida</taxon>
        <taxon>Dicranidae</taxon>
        <taxon>Pseudoditrichales</taxon>
        <taxon>Ditrichaceae</taxon>
        <taxon>Ceratodon</taxon>
    </lineage>
</organism>